<evidence type="ECO:0000259" key="6">
    <source>
        <dbReference type="PROSITE" id="PS00716"/>
    </source>
</evidence>
<name>A0A1I3TPD6_9BACL</name>
<feature type="coiled-coil region" evidence="5">
    <location>
        <begin position="335"/>
        <end position="362"/>
    </location>
</feature>
<dbReference type="InterPro" id="IPR013324">
    <property type="entry name" value="RNA_pol_sigma_r3/r4-like"/>
</dbReference>
<keyword evidence="3" id="KW-0238">DNA-binding</keyword>
<dbReference type="InterPro" id="IPR014284">
    <property type="entry name" value="RNA_pol_sigma-70_dom"/>
</dbReference>
<keyword evidence="8" id="KW-1185">Reference proteome</keyword>
<dbReference type="PROSITE" id="PS00716">
    <property type="entry name" value="SIGMA70_2"/>
    <property type="match status" value="1"/>
</dbReference>
<dbReference type="Gene3D" id="1.10.10.10">
    <property type="entry name" value="Winged helix-like DNA-binding domain superfamily/Winged helix DNA-binding domain"/>
    <property type="match status" value="2"/>
</dbReference>
<gene>
    <name evidence="7" type="ORF">SAMN05421852_11841</name>
</gene>
<dbReference type="RefSeq" id="WP_093231187.1">
    <property type="nucleotide sequence ID" value="NZ_FORR01000018.1"/>
</dbReference>
<keyword evidence="2" id="KW-0731">Sigma factor</keyword>
<keyword evidence="1" id="KW-0805">Transcription regulation</keyword>
<reference evidence="7 8" key="1">
    <citation type="submission" date="2016-10" db="EMBL/GenBank/DDBJ databases">
        <authorList>
            <person name="de Groot N.N."/>
        </authorList>
    </citation>
    <scope>NUCLEOTIDE SEQUENCE [LARGE SCALE GENOMIC DNA]</scope>
    <source>
        <strain evidence="7 8">DSM 44778</strain>
    </source>
</reference>
<accession>A0A1I3TPD6</accession>
<dbReference type="EMBL" id="FORR01000018">
    <property type="protein sequence ID" value="SFJ71417.1"/>
    <property type="molecule type" value="Genomic_DNA"/>
</dbReference>
<dbReference type="AlphaFoldDB" id="A0A1I3TPD6"/>
<organism evidence="7 8">
    <name type="scientific">Thermoflavimicrobium dichotomicum</name>
    <dbReference type="NCBI Taxonomy" id="46223"/>
    <lineage>
        <taxon>Bacteria</taxon>
        <taxon>Bacillati</taxon>
        <taxon>Bacillota</taxon>
        <taxon>Bacilli</taxon>
        <taxon>Bacillales</taxon>
        <taxon>Thermoactinomycetaceae</taxon>
        <taxon>Thermoflavimicrobium</taxon>
    </lineage>
</organism>
<proteinExistence type="predicted"/>
<dbReference type="GO" id="GO:0003677">
    <property type="term" value="F:DNA binding"/>
    <property type="evidence" value="ECO:0007669"/>
    <property type="project" value="UniProtKB-KW"/>
</dbReference>
<dbReference type="InterPro" id="IPR000943">
    <property type="entry name" value="RNA_pol_sigma70"/>
</dbReference>
<evidence type="ECO:0000256" key="2">
    <source>
        <dbReference type="ARBA" id="ARBA00023082"/>
    </source>
</evidence>
<dbReference type="CDD" id="cd06171">
    <property type="entry name" value="Sigma70_r4"/>
    <property type="match status" value="1"/>
</dbReference>
<dbReference type="InterPro" id="IPR013325">
    <property type="entry name" value="RNA_pol_sigma_r2"/>
</dbReference>
<dbReference type="GO" id="GO:0006352">
    <property type="term" value="P:DNA-templated transcription initiation"/>
    <property type="evidence" value="ECO:0007669"/>
    <property type="project" value="InterPro"/>
</dbReference>
<dbReference type="NCBIfam" id="TIGR02937">
    <property type="entry name" value="sigma70-ECF"/>
    <property type="match status" value="1"/>
</dbReference>
<protein>
    <submittedName>
        <fullName evidence="7">RNA polymerase primary sigma factor</fullName>
    </submittedName>
</protein>
<dbReference type="SUPFAM" id="SSF88946">
    <property type="entry name" value="Sigma2 domain of RNA polymerase sigma factors"/>
    <property type="match status" value="1"/>
</dbReference>
<dbReference type="Gene3D" id="1.20.120.1810">
    <property type="match status" value="1"/>
</dbReference>
<dbReference type="PANTHER" id="PTHR30603:SF47">
    <property type="entry name" value="RNA POLYMERASE SIGMA FACTOR SIGD, CHLOROPLASTIC"/>
    <property type="match status" value="1"/>
</dbReference>
<evidence type="ECO:0000256" key="5">
    <source>
        <dbReference type="SAM" id="Coils"/>
    </source>
</evidence>
<dbReference type="InterPro" id="IPR007630">
    <property type="entry name" value="RNA_pol_sigma70_r4"/>
</dbReference>
<evidence type="ECO:0000313" key="8">
    <source>
        <dbReference type="Proteomes" id="UP000199545"/>
    </source>
</evidence>
<keyword evidence="4" id="KW-0804">Transcription</keyword>
<dbReference type="Pfam" id="PF04545">
    <property type="entry name" value="Sigma70_r4"/>
    <property type="match status" value="1"/>
</dbReference>
<dbReference type="InterPro" id="IPR036388">
    <property type="entry name" value="WH-like_DNA-bd_sf"/>
</dbReference>
<evidence type="ECO:0000256" key="3">
    <source>
        <dbReference type="ARBA" id="ARBA00023125"/>
    </source>
</evidence>
<dbReference type="PANTHER" id="PTHR30603">
    <property type="entry name" value="RNA POLYMERASE SIGMA FACTOR RPO"/>
    <property type="match status" value="1"/>
</dbReference>
<dbReference type="Proteomes" id="UP000199545">
    <property type="component" value="Unassembled WGS sequence"/>
</dbReference>
<dbReference type="PRINTS" id="PR00046">
    <property type="entry name" value="SIGMA70FCT"/>
</dbReference>
<dbReference type="STRING" id="46223.SAMN05421852_11841"/>
<dbReference type="GO" id="GO:0016987">
    <property type="term" value="F:sigma factor activity"/>
    <property type="evidence" value="ECO:0007669"/>
    <property type="project" value="UniProtKB-KW"/>
</dbReference>
<sequence>MNVHRSRKEWIKKLDQAFSGYQEIRLTEARELLRQIFQIEIDDETIRSYLAEKGCVVIEEEEFRSGDEPDEWEDLDDLIEAELPEVQLENQEPSGEAFSYRMNQYLLEEYQRTRNPEVLEQLVVQNMQLVKKFAGKYVTGSFFCHDLSADDLVAEGVVGLIKAIEKFDPDQSYQLSTYAYYWIRQSITRAIMDQGQAVRIPVHLYERILKIKRLEQRQLLTGSSIDKEAICWECQITADQYEEAKLAEHRFLRIHSLDAPISDETDSDLQLMDVIDNSYLTLLSEKSEEFLDPARFVEKKLEKEEIMQLLDQLPPRDREIILQRFGFIDGEAKTLAEIGCKLKLTRERIRQLEQKALKKLKRMARKKKILVS</sequence>
<evidence type="ECO:0000256" key="1">
    <source>
        <dbReference type="ARBA" id="ARBA00023015"/>
    </source>
</evidence>
<dbReference type="InterPro" id="IPR050239">
    <property type="entry name" value="Sigma-70_RNA_pol_init_factors"/>
</dbReference>
<feature type="domain" description="RNA polymerase sigma-70" evidence="6">
    <location>
        <begin position="334"/>
        <end position="360"/>
    </location>
</feature>
<dbReference type="Pfam" id="PF04542">
    <property type="entry name" value="Sigma70_r2"/>
    <property type="match status" value="1"/>
</dbReference>
<dbReference type="SUPFAM" id="SSF88659">
    <property type="entry name" value="Sigma3 and sigma4 domains of RNA polymerase sigma factors"/>
    <property type="match status" value="1"/>
</dbReference>
<dbReference type="InterPro" id="IPR007627">
    <property type="entry name" value="RNA_pol_sigma70_r2"/>
</dbReference>
<dbReference type="OrthoDB" id="9809557at2"/>
<evidence type="ECO:0000313" key="7">
    <source>
        <dbReference type="EMBL" id="SFJ71417.1"/>
    </source>
</evidence>
<keyword evidence="5" id="KW-0175">Coiled coil</keyword>
<evidence type="ECO:0000256" key="4">
    <source>
        <dbReference type="ARBA" id="ARBA00023163"/>
    </source>
</evidence>